<dbReference type="InterPro" id="IPR029033">
    <property type="entry name" value="His_PPase_superfam"/>
</dbReference>
<comment type="caution">
    <text evidence="3">The sequence shown here is derived from an EMBL/GenBank/DDBJ whole genome shotgun (WGS) entry which is preliminary data.</text>
</comment>
<proteinExistence type="predicted"/>
<sequence>MLICSLVLTFNNWTTSLYAAWILWLGSQCASEISMARLILNLFSVGLKKTAPVALIGSVAVWTTASLLAALFARKLPQLWAILGDKRFNQIVFWNFTIAVDILFDVTIIRVPLYISLATPGTPSTQVDRMGLFCCTVSLVPTIHSRVLGFDANQNNNSHDANITPIVAALGIDGSEPHLPNDTIPFPHTYHTTNVVPMGSHLTLERMTCNATALSKAGVFVCAIINEALIPWSTCQSGPGFLRPLANYSTMIRRVPTLEETCDTPAGYPKYLDFFFGSIILQLRRGRLVSAYYY</sequence>
<dbReference type="InterPro" id="IPR000560">
    <property type="entry name" value="His_Pase_clade-2"/>
</dbReference>
<accession>A0A6V8H0R5</accession>
<keyword evidence="2" id="KW-0812">Transmembrane</keyword>
<feature type="transmembrane region" description="Helical" evidence="2">
    <location>
        <begin position="93"/>
        <end position="115"/>
    </location>
</feature>
<evidence type="ECO:0000256" key="2">
    <source>
        <dbReference type="SAM" id="Phobius"/>
    </source>
</evidence>
<dbReference type="AlphaFoldDB" id="A0A6V8H0R5"/>
<dbReference type="SUPFAM" id="SSF53254">
    <property type="entry name" value="Phosphoglycerate mutase-like"/>
    <property type="match status" value="1"/>
</dbReference>
<dbReference type="Pfam" id="PF00328">
    <property type="entry name" value="His_Phos_2"/>
    <property type="match status" value="1"/>
</dbReference>
<name>A0A6V8H0R5_TALPI</name>
<evidence type="ECO:0000256" key="1">
    <source>
        <dbReference type="ARBA" id="ARBA00022801"/>
    </source>
</evidence>
<organism evidence="3 4">
    <name type="scientific">Talaromyces pinophilus</name>
    <name type="common">Penicillium pinophilum</name>
    <dbReference type="NCBI Taxonomy" id="128442"/>
    <lineage>
        <taxon>Eukaryota</taxon>
        <taxon>Fungi</taxon>
        <taxon>Dikarya</taxon>
        <taxon>Ascomycota</taxon>
        <taxon>Pezizomycotina</taxon>
        <taxon>Eurotiomycetes</taxon>
        <taxon>Eurotiomycetidae</taxon>
        <taxon>Eurotiales</taxon>
        <taxon>Trichocomaceae</taxon>
        <taxon>Talaromyces</taxon>
        <taxon>Talaromyces sect. Talaromyces</taxon>
    </lineage>
</organism>
<dbReference type="PANTHER" id="PTHR20963">
    <property type="entry name" value="MULTIPLE INOSITOL POLYPHOSPHATE PHOSPHATASE-RELATED"/>
    <property type="match status" value="1"/>
</dbReference>
<protein>
    <submittedName>
        <fullName evidence="3">Acid phosphatase</fullName>
    </submittedName>
</protein>
<keyword evidence="2" id="KW-1133">Transmembrane helix</keyword>
<gene>
    <name evidence="3" type="ORF">TCE0_015f02786</name>
</gene>
<evidence type="ECO:0000313" key="4">
    <source>
        <dbReference type="Proteomes" id="UP000053095"/>
    </source>
</evidence>
<feature type="transmembrane region" description="Helical" evidence="2">
    <location>
        <begin position="52"/>
        <end position="73"/>
    </location>
</feature>
<dbReference type="PANTHER" id="PTHR20963:SF18">
    <property type="entry name" value="ACID PHOSPHATASE PHO11-RELATED"/>
    <property type="match status" value="1"/>
</dbReference>
<dbReference type="Gene3D" id="3.40.50.1240">
    <property type="entry name" value="Phosphoglycerate mutase-like"/>
    <property type="match status" value="1"/>
</dbReference>
<dbReference type="Proteomes" id="UP000053095">
    <property type="component" value="Unassembled WGS sequence"/>
</dbReference>
<dbReference type="GO" id="GO:0003993">
    <property type="term" value="F:acid phosphatase activity"/>
    <property type="evidence" value="ECO:0007669"/>
    <property type="project" value="TreeGrafter"/>
</dbReference>
<dbReference type="EMBL" id="DF933811">
    <property type="protein sequence ID" value="GAM34900.1"/>
    <property type="molecule type" value="Genomic_DNA"/>
</dbReference>
<keyword evidence="1" id="KW-0378">Hydrolase</keyword>
<evidence type="ECO:0000313" key="3">
    <source>
        <dbReference type="EMBL" id="GAM34900.1"/>
    </source>
</evidence>
<keyword evidence="2" id="KW-0472">Membrane</keyword>
<reference evidence="4" key="1">
    <citation type="journal article" date="2015" name="Genome Announc.">
        <title>Draft genome sequence of Talaromyces cellulolyticus strain Y-94, a source of lignocellulosic biomass-degrading enzymes.</title>
        <authorList>
            <person name="Fujii T."/>
            <person name="Koike H."/>
            <person name="Sawayama S."/>
            <person name="Yano S."/>
            <person name="Inoue H."/>
        </authorList>
    </citation>
    <scope>NUCLEOTIDE SEQUENCE [LARGE SCALE GENOMIC DNA]</scope>
    <source>
        <strain evidence="4">Y-94</strain>
    </source>
</reference>
<keyword evidence="4" id="KW-1185">Reference proteome</keyword>